<evidence type="ECO:0000313" key="5">
    <source>
        <dbReference type="EMBL" id="GIZ43499.1"/>
    </source>
</evidence>
<keyword evidence="4" id="KW-0456">Lyase</keyword>
<comment type="cofactor">
    <cofactor evidence="1 4">
        <name>Mg(2+)</name>
        <dbReference type="ChEBI" id="CHEBI:18420"/>
    </cofactor>
</comment>
<dbReference type="OrthoDB" id="2861623at2759"/>
<evidence type="ECO:0000256" key="2">
    <source>
        <dbReference type="ARBA" id="ARBA00006333"/>
    </source>
</evidence>
<organism evidence="5 6">
    <name type="scientific">Cercospora kikuchii</name>
    <dbReference type="NCBI Taxonomy" id="84275"/>
    <lineage>
        <taxon>Eukaryota</taxon>
        <taxon>Fungi</taxon>
        <taxon>Dikarya</taxon>
        <taxon>Ascomycota</taxon>
        <taxon>Pezizomycotina</taxon>
        <taxon>Dothideomycetes</taxon>
        <taxon>Dothideomycetidae</taxon>
        <taxon>Mycosphaerellales</taxon>
        <taxon>Mycosphaerellaceae</taxon>
        <taxon>Cercospora</taxon>
    </lineage>
</organism>
<sequence>MTVPHPQHENSDRVLVRLPNLFNSFIAPEPDMRPDYEQCKLASCQWLAGRLGMTEKASRVLAAGDFTWFCAVYIPYTPYERFRIVSDWTNLIFYLDDLFDNGDLKGDPVRTKAFIDRLFEAIDGDIVPADQDDPALDYVDKVQAAHDDFWCRYRALASPSQQKFYRRAMEKFLIGALKQVEDCHEDYNRSLDEILERRSDSVGMDPCYPMVCFANDLEIPDEIMLSEQITGLEQLSCELCGLQNDVVSYRKEESESVTHNMIAVCRLNGMEVQEAHDHVAIMIDTRLNRMDEVFATLHKWDKDIAEQVKAYVRGIELMVAANVHWSYRSHRYFGLRNHEVRETGLVDLLIQPPYLKQAIAPKGRVDSFNEA</sequence>
<dbReference type="GeneID" id="68292299"/>
<dbReference type="EC" id="4.2.3.-" evidence="4"/>
<protein>
    <recommendedName>
        <fullName evidence="4">Terpene synthase</fullName>
        <ecNumber evidence="4">4.2.3.-</ecNumber>
    </recommendedName>
</protein>
<reference evidence="5 6" key="1">
    <citation type="submission" date="2021-01" db="EMBL/GenBank/DDBJ databases">
        <title>Cercospora kikuchii MAFF 305040 whole genome shotgun sequence.</title>
        <authorList>
            <person name="Kashiwa T."/>
            <person name="Suzuki T."/>
        </authorList>
    </citation>
    <scope>NUCLEOTIDE SEQUENCE [LARGE SCALE GENOMIC DNA]</scope>
    <source>
        <strain evidence="5 6">MAFF 305040</strain>
    </source>
</reference>
<dbReference type="PANTHER" id="PTHR35201:SF4">
    <property type="entry name" value="BETA-PINACENE SYNTHASE-RELATED"/>
    <property type="match status" value="1"/>
</dbReference>
<keyword evidence="3 4" id="KW-0460">Magnesium</keyword>
<keyword evidence="4" id="KW-0479">Metal-binding</keyword>
<evidence type="ECO:0000256" key="3">
    <source>
        <dbReference type="ARBA" id="ARBA00022842"/>
    </source>
</evidence>
<comment type="caution">
    <text evidence="5">The sequence shown here is derived from an EMBL/GenBank/DDBJ whole genome shotgun (WGS) entry which is preliminary data.</text>
</comment>
<dbReference type="RefSeq" id="XP_044657986.1">
    <property type="nucleotide sequence ID" value="XM_044802051.1"/>
</dbReference>
<accession>A0A9P3FI42</accession>
<dbReference type="EMBL" id="BOLY01000004">
    <property type="protein sequence ID" value="GIZ43499.1"/>
    <property type="molecule type" value="Genomic_DNA"/>
</dbReference>
<dbReference type="InterPro" id="IPR034686">
    <property type="entry name" value="Terpene_cyclase-like_2"/>
</dbReference>
<dbReference type="InterPro" id="IPR008949">
    <property type="entry name" value="Isoprenoid_synthase_dom_sf"/>
</dbReference>
<name>A0A9P3FI42_9PEZI</name>
<dbReference type="GO" id="GO:0008299">
    <property type="term" value="P:isoprenoid biosynthetic process"/>
    <property type="evidence" value="ECO:0007669"/>
    <property type="project" value="UniProtKB-ARBA"/>
</dbReference>
<dbReference type="Proteomes" id="UP000825890">
    <property type="component" value="Unassembled WGS sequence"/>
</dbReference>
<dbReference type="AlphaFoldDB" id="A0A9P3FI42"/>
<dbReference type="PANTHER" id="PTHR35201">
    <property type="entry name" value="TERPENE SYNTHASE"/>
    <property type="match status" value="1"/>
</dbReference>
<evidence type="ECO:0000313" key="6">
    <source>
        <dbReference type="Proteomes" id="UP000825890"/>
    </source>
</evidence>
<proteinExistence type="inferred from homology"/>
<dbReference type="SUPFAM" id="SSF48576">
    <property type="entry name" value="Terpenoid synthases"/>
    <property type="match status" value="1"/>
</dbReference>
<keyword evidence="6" id="KW-1185">Reference proteome</keyword>
<evidence type="ECO:0000256" key="1">
    <source>
        <dbReference type="ARBA" id="ARBA00001946"/>
    </source>
</evidence>
<dbReference type="GO" id="GO:0010333">
    <property type="term" value="F:terpene synthase activity"/>
    <property type="evidence" value="ECO:0007669"/>
    <property type="project" value="InterPro"/>
</dbReference>
<gene>
    <name evidence="5" type="ORF">CKM354_000672400</name>
</gene>
<dbReference type="Pfam" id="PF19086">
    <property type="entry name" value="Terpene_syn_C_2"/>
    <property type="match status" value="1"/>
</dbReference>
<dbReference type="GO" id="GO:0046872">
    <property type="term" value="F:metal ion binding"/>
    <property type="evidence" value="ECO:0007669"/>
    <property type="project" value="UniProtKB-KW"/>
</dbReference>
<dbReference type="SFLD" id="SFLDS00005">
    <property type="entry name" value="Isoprenoid_Synthase_Type_I"/>
    <property type="match status" value="1"/>
</dbReference>
<dbReference type="Gene3D" id="1.10.600.10">
    <property type="entry name" value="Farnesyl Diphosphate Synthase"/>
    <property type="match status" value="1"/>
</dbReference>
<comment type="similarity">
    <text evidence="2 4">Belongs to the terpene synthase family.</text>
</comment>
<evidence type="ECO:0000256" key="4">
    <source>
        <dbReference type="RuleBase" id="RU366034"/>
    </source>
</evidence>
<dbReference type="SFLD" id="SFLDG01020">
    <property type="entry name" value="Terpene_Cyclase_Like_2"/>
    <property type="match status" value="1"/>
</dbReference>